<evidence type="ECO:0000256" key="1">
    <source>
        <dbReference type="SAM" id="Phobius"/>
    </source>
</evidence>
<keyword evidence="1" id="KW-0812">Transmembrane</keyword>
<organism evidence="2 3">
    <name type="scientific">Onchocerca flexuosa</name>
    <dbReference type="NCBI Taxonomy" id="387005"/>
    <lineage>
        <taxon>Eukaryota</taxon>
        <taxon>Metazoa</taxon>
        <taxon>Ecdysozoa</taxon>
        <taxon>Nematoda</taxon>
        <taxon>Chromadorea</taxon>
        <taxon>Rhabditida</taxon>
        <taxon>Spirurina</taxon>
        <taxon>Spiruromorpha</taxon>
        <taxon>Filarioidea</taxon>
        <taxon>Onchocercidae</taxon>
        <taxon>Onchocerca</taxon>
    </lineage>
</organism>
<gene>
    <name evidence="2" type="ORF">X798_07900</name>
</gene>
<keyword evidence="1" id="KW-0472">Membrane</keyword>
<dbReference type="AlphaFoldDB" id="A0A238BIY5"/>
<protein>
    <submittedName>
        <fullName evidence="2">Uncharacterized protein</fullName>
    </submittedName>
</protein>
<sequence>MLNFRHGIRETRLAVIHIVGGGKMYYVWLLSFCINFAYYSTVIYTVIKRWKEINSIYKKYGRNE</sequence>
<keyword evidence="1" id="KW-1133">Transmembrane helix</keyword>
<proteinExistence type="predicted"/>
<accession>A0A238BIY5</accession>
<evidence type="ECO:0000313" key="2">
    <source>
        <dbReference type="EMBL" id="OZC05133.1"/>
    </source>
</evidence>
<reference evidence="2 3" key="1">
    <citation type="submission" date="2015-12" db="EMBL/GenBank/DDBJ databases">
        <title>Draft genome of the nematode, Onchocerca flexuosa.</title>
        <authorList>
            <person name="Mitreva M."/>
        </authorList>
    </citation>
    <scope>NUCLEOTIDE SEQUENCE [LARGE SCALE GENOMIC DNA]</scope>
    <source>
        <strain evidence="2">Red Deer</strain>
    </source>
</reference>
<name>A0A238BIY5_9BILA</name>
<feature type="transmembrane region" description="Helical" evidence="1">
    <location>
        <begin position="25"/>
        <end position="47"/>
    </location>
</feature>
<keyword evidence="3" id="KW-1185">Reference proteome</keyword>
<dbReference type="EMBL" id="KZ271537">
    <property type="protein sequence ID" value="OZC05133.1"/>
    <property type="molecule type" value="Genomic_DNA"/>
</dbReference>
<evidence type="ECO:0000313" key="3">
    <source>
        <dbReference type="Proteomes" id="UP000242913"/>
    </source>
</evidence>
<dbReference type="Proteomes" id="UP000242913">
    <property type="component" value="Unassembled WGS sequence"/>
</dbReference>